<comment type="caution">
    <text evidence="1">The sequence shown here is derived from an EMBL/GenBank/DDBJ whole genome shotgun (WGS) entry which is preliminary data.</text>
</comment>
<proteinExistence type="predicted"/>
<accession>A0A8J3M1G1</accession>
<gene>
    <name evidence="1" type="ORF">GCM10011600_19360</name>
</gene>
<reference evidence="1" key="1">
    <citation type="journal article" date="2014" name="Int. J. Syst. Evol. Microbiol.">
        <title>Complete genome sequence of Corynebacterium casei LMG S-19264T (=DSM 44701T), isolated from a smear-ripened cheese.</title>
        <authorList>
            <consortium name="US DOE Joint Genome Institute (JGI-PGF)"/>
            <person name="Walter F."/>
            <person name="Albersmeier A."/>
            <person name="Kalinowski J."/>
            <person name="Ruckert C."/>
        </authorList>
    </citation>
    <scope>NUCLEOTIDE SEQUENCE</scope>
    <source>
        <strain evidence="1">CGMCC 1.16548</strain>
    </source>
</reference>
<dbReference type="Proteomes" id="UP000617531">
    <property type="component" value="Unassembled WGS sequence"/>
</dbReference>
<dbReference type="AlphaFoldDB" id="A0A8J3M1G1"/>
<dbReference type="InterPro" id="IPR011200">
    <property type="entry name" value="UCP012608"/>
</dbReference>
<dbReference type="RefSeq" id="WP_191283279.1">
    <property type="nucleotide sequence ID" value="NZ_BNAI01000003.1"/>
</dbReference>
<protein>
    <recommendedName>
        <fullName evidence="3">DUF2332 domain-containing protein</fullName>
    </recommendedName>
</protein>
<evidence type="ECO:0008006" key="3">
    <source>
        <dbReference type="Google" id="ProtNLM"/>
    </source>
</evidence>
<dbReference type="Pfam" id="PF10094">
    <property type="entry name" value="DUF2332"/>
    <property type="match status" value="1"/>
</dbReference>
<evidence type="ECO:0000313" key="2">
    <source>
        <dbReference type="Proteomes" id="UP000617531"/>
    </source>
</evidence>
<sequence>MTDDAELIDRYRWFVDHEVTGSSPTYAGWAEGVIVDDALRARLVNLPRLKRQPHLLFAAVRFAGAPLAEYEIVGPWIHAHWDDVVAVMSARATQTNEAARCGALLPVLSAIDGPIALIEVGASAGLCLVPDRYSYVFQTPQGETMLTGDPGAPVIPCVISGVAPPTRHPEIVWRAGIDLNPLDVSDRDDARWLELLVWPEHADRLDRLRAARAVVAADPVRIVRGDLVEALPALAAEAPTDATLVVMHTAVLNYLEAGRRQHAVDVIRGTGARWISQEGIAVIDEVRDRLPEDLGMPSRYVLALDGIPQALTGFHGGSYEAIQPR</sequence>
<reference evidence="1" key="2">
    <citation type="submission" date="2020-09" db="EMBL/GenBank/DDBJ databases">
        <authorList>
            <person name="Sun Q."/>
            <person name="Zhou Y."/>
        </authorList>
    </citation>
    <scope>NUCLEOTIDE SEQUENCE</scope>
    <source>
        <strain evidence="1">CGMCC 1.16548</strain>
    </source>
</reference>
<evidence type="ECO:0000313" key="1">
    <source>
        <dbReference type="EMBL" id="GHF18545.1"/>
    </source>
</evidence>
<organism evidence="1 2">
    <name type="scientific">Pseudolysinimonas yzui</name>
    <dbReference type="NCBI Taxonomy" id="2708254"/>
    <lineage>
        <taxon>Bacteria</taxon>
        <taxon>Bacillati</taxon>
        <taxon>Actinomycetota</taxon>
        <taxon>Actinomycetes</taxon>
        <taxon>Micrococcales</taxon>
        <taxon>Microbacteriaceae</taxon>
        <taxon>Pseudolysinimonas</taxon>
    </lineage>
</organism>
<dbReference type="EMBL" id="BNAI01000003">
    <property type="protein sequence ID" value="GHF18545.1"/>
    <property type="molecule type" value="Genomic_DNA"/>
</dbReference>
<keyword evidence="2" id="KW-1185">Reference proteome</keyword>
<name>A0A8J3M1G1_9MICO</name>